<organism evidence="2 3">
    <name type="scientific">Chelatococcus asaccharovorans</name>
    <dbReference type="NCBI Taxonomy" id="28210"/>
    <lineage>
        <taxon>Bacteria</taxon>
        <taxon>Pseudomonadati</taxon>
        <taxon>Pseudomonadota</taxon>
        <taxon>Alphaproteobacteria</taxon>
        <taxon>Hyphomicrobiales</taxon>
        <taxon>Chelatococcaceae</taxon>
        <taxon>Chelatococcus</taxon>
    </lineage>
</organism>
<dbReference type="AlphaFoldDB" id="A0A2V3TT74"/>
<dbReference type="EMBL" id="QJJK01000021">
    <property type="protein sequence ID" value="PXW51183.1"/>
    <property type="molecule type" value="Genomic_DNA"/>
</dbReference>
<keyword evidence="1" id="KW-0732">Signal</keyword>
<proteinExistence type="predicted"/>
<keyword evidence="3" id="KW-1185">Reference proteome</keyword>
<feature type="chain" id="PRO_5015871302" evidence="1">
    <location>
        <begin position="30"/>
        <end position="153"/>
    </location>
</feature>
<dbReference type="RefSeq" id="WP_068184925.1">
    <property type="nucleotide sequence ID" value="NZ_JAHBRY010000004.1"/>
</dbReference>
<dbReference type="Proteomes" id="UP000248021">
    <property type="component" value="Unassembled WGS sequence"/>
</dbReference>
<accession>A0A2V3TT74</accession>
<feature type="signal peptide" evidence="1">
    <location>
        <begin position="1"/>
        <end position="29"/>
    </location>
</feature>
<evidence type="ECO:0000313" key="3">
    <source>
        <dbReference type="Proteomes" id="UP000248021"/>
    </source>
</evidence>
<evidence type="ECO:0000313" key="2">
    <source>
        <dbReference type="EMBL" id="PXW51183.1"/>
    </source>
</evidence>
<evidence type="ECO:0000256" key="1">
    <source>
        <dbReference type="SAM" id="SignalP"/>
    </source>
</evidence>
<gene>
    <name evidence="2" type="ORF">C7450_12174</name>
</gene>
<comment type="caution">
    <text evidence="2">The sequence shown here is derived from an EMBL/GenBank/DDBJ whole genome shotgun (WGS) entry which is preliminary data.</text>
</comment>
<reference evidence="2 3" key="1">
    <citation type="submission" date="2018-05" db="EMBL/GenBank/DDBJ databases">
        <title>Genomic Encyclopedia of Type Strains, Phase IV (KMG-IV): sequencing the most valuable type-strain genomes for metagenomic binning, comparative biology and taxonomic classification.</title>
        <authorList>
            <person name="Goeker M."/>
        </authorList>
    </citation>
    <scope>NUCLEOTIDE SEQUENCE [LARGE SCALE GENOMIC DNA]</scope>
    <source>
        <strain evidence="2 3">DSM 6462</strain>
    </source>
</reference>
<dbReference type="OrthoDB" id="8254779at2"/>
<protein>
    <submittedName>
        <fullName evidence="2">Conjugative transfer protein TrbH</fullName>
    </submittedName>
</protein>
<name>A0A2V3TT74_9HYPH</name>
<dbReference type="NCBIfam" id="NF010409">
    <property type="entry name" value="PRK13835.1"/>
    <property type="match status" value="1"/>
</dbReference>
<sequence length="153" mass="15365">MASHFLAPFRLPAAAAILTALLLSGCSTIGTDGLVASTAPAELSAPTASAVAGDLVPRLAEQIGQGKATIVLKPDGSAFGSALEASLRGWGYAVTTDQDTKDPQAIRLAYVLGSVDGQILARLSTGSIEIGRVYSATAAGAQPASPLSVMKRG</sequence>